<feature type="compositionally biased region" description="Basic and acidic residues" evidence="2">
    <location>
        <begin position="156"/>
        <end position="165"/>
    </location>
</feature>
<reference evidence="3" key="1">
    <citation type="submission" date="2022-01" db="EMBL/GenBank/DDBJ databases">
        <authorList>
            <person name="King R."/>
        </authorList>
    </citation>
    <scope>NUCLEOTIDE SEQUENCE</scope>
</reference>
<evidence type="ECO:0000313" key="3">
    <source>
        <dbReference type="EMBL" id="CAG9762760.1"/>
    </source>
</evidence>
<proteinExistence type="predicted"/>
<gene>
    <name evidence="3" type="ORF">CEUTPL_LOCUS3434</name>
</gene>
<feature type="coiled-coil region" evidence="1">
    <location>
        <begin position="89"/>
        <end position="123"/>
    </location>
</feature>
<name>A0A9N9QFM6_9CUCU</name>
<evidence type="ECO:0000256" key="1">
    <source>
        <dbReference type="SAM" id="Coils"/>
    </source>
</evidence>
<evidence type="ECO:0000313" key="4">
    <source>
        <dbReference type="Proteomes" id="UP001152799"/>
    </source>
</evidence>
<accession>A0A9N9QFM6</accession>
<dbReference type="Proteomes" id="UP001152799">
    <property type="component" value="Chromosome 12"/>
</dbReference>
<protein>
    <submittedName>
        <fullName evidence="3">Uncharacterized protein</fullName>
    </submittedName>
</protein>
<sequence>MAGESDGDSETSVKDANLGGFKCCSKKSCSVCVCINCFSIYHNSCVKRLGKIKTKIDDTKIECCQRQDSNLKKHDELHKMEVSKMTMEIQYLKRMLDELADKSNVLKQNNALLLEKIDNLKVNPQVNKPSYSSILEPKSQSAANSKPQTTKGQLPNHEKSNKIDFPKGTNQNYQTMVKGHKNKLQQIINLESDMNTTANALNNLRRETQFSLDEEKSDDGFKVVQRRPQKKRLGTRNVGTGQEADSFMGGDRRAWIYLYRIKRHVTSQQIEDYVTKQPGFENLKISVKELPSDPTRLKSFVLTAPLNHKDKLYEPDFWPQNVGIRRFNHSLFLKYKPGGDFLA</sequence>
<keyword evidence="1" id="KW-0175">Coiled coil</keyword>
<evidence type="ECO:0000256" key="2">
    <source>
        <dbReference type="SAM" id="MobiDB-lite"/>
    </source>
</evidence>
<feature type="region of interest" description="Disordered" evidence="2">
    <location>
        <begin position="128"/>
        <end position="171"/>
    </location>
</feature>
<dbReference type="EMBL" id="OU892288">
    <property type="protein sequence ID" value="CAG9762760.1"/>
    <property type="molecule type" value="Genomic_DNA"/>
</dbReference>
<dbReference type="OrthoDB" id="6784133at2759"/>
<organism evidence="3 4">
    <name type="scientific">Ceutorhynchus assimilis</name>
    <name type="common">cabbage seed weevil</name>
    <dbReference type="NCBI Taxonomy" id="467358"/>
    <lineage>
        <taxon>Eukaryota</taxon>
        <taxon>Metazoa</taxon>
        <taxon>Ecdysozoa</taxon>
        <taxon>Arthropoda</taxon>
        <taxon>Hexapoda</taxon>
        <taxon>Insecta</taxon>
        <taxon>Pterygota</taxon>
        <taxon>Neoptera</taxon>
        <taxon>Endopterygota</taxon>
        <taxon>Coleoptera</taxon>
        <taxon>Polyphaga</taxon>
        <taxon>Cucujiformia</taxon>
        <taxon>Curculionidae</taxon>
        <taxon>Ceutorhynchinae</taxon>
        <taxon>Ceutorhynchus</taxon>
    </lineage>
</organism>
<feature type="compositionally biased region" description="Polar residues" evidence="2">
    <location>
        <begin position="128"/>
        <end position="153"/>
    </location>
</feature>
<keyword evidence="4" id="KW-1185">Reference proteome</keyword>
<dbReference type="AlphaFoldDB" id="A0A9N9QFM6"/>